<feature type="compositionally biased region" description="Basic and acidic residues" evidence="1">
    <location>
        <begin position="20"/>
        <end position="33"/>
    </location>
</feature>
<dbReference type="AlphaFoldDB" id="A0A6C0IA36"/>
<protein>
    <submittedName>
        <fullName evidence="2">Uncharacterized protein</fullName>
    </submittedName>
</protein>
<sequence>MSGNGTTNGRNSDGGFSPDSVRDAARIAENEPTRFPARERGIYLQDSIREIEQYQAAGRSLDEIKTLMFGFAEAYPKLFDMVTRPSYDKAQVRTMLSMLDKMGTGELSQHQASIIVGQKLLNKYVTPTLRSTPPSER</sequence>
<organism evidence="2">
    <name type="scientific">viral metagenome</name>
    <dbReference type="NCBI Taxonomy" id="1070528"/>
    <lineage>
        <taxon>unclassified sequences</taxon>
        <taxon>metagenomes</taxon>
        <taxon>organismal metagenomes</taxon>
    </lineage>
</organism>
<dbReference type="EMBL" id="MN740152">
    <property type="protein sequence ID" value="QHT89814.1"/>
    <property type="molecule type" value="Genomic_DNA"/>
</dbReference>
<accession>A0A6C0IA36</accession>
<name>A0A6C0IA36_9ZZZZ</name>
<reference evidence="2" key="1">
    <citation type="journal article" date="2020" name="Nature">
        <title>Giant virus diversity and host interactions through global metagenomics.</title>
        <authorList>
            <person name="Schulz F."/>
            <person name="Roux S."/>
            <person name="Paez-Espino D."/>
            <person name="Jungbluth S."/>
            <person name="Walsh D.A."/>
            <person name="Denef V.J."/>
            <person name="McMahon K.D."/>
            <person name="Konstantinidis K.T."/>
            <person name="Eloe-Fadrosh E.A."/>
            <person name="Kyrpides N.C."/>
            <person name="Woyke T."/>
        </authorList>
    </citation>
    <scope>NUCLEOTIDE SEQUENCE</scope>
    <source>
        <strain evidence="2">GVMAG-M-3300023184-62</strain>
    </source>
</reference>
<feature type="region of interest" description="Disordered" evidence="1">
    <location>
        <begin position="1"/>
        <end position="33"/>
    </location>
</feature>
<feature type="compositionally biased region" description="Polar residues" evidence="1">
    <location>
        <begin position="1"/>
        <end position="11"/>
    </location>
</feature>
<evidence type="ECO:0000256" key="1">
    <source>
        <dbReference type="SAM" id="MobiDB-lite"/>
    </source>
</evidence>
<proteinExistence type="predicted"/>
<evidence type="ECO:0000313" key="2">
    <source>
        <dbReference type="EMBL" id="QHT89814.1"/>
    </source>
</evidence>